<gene>
    <name evidence="4" type="ORF">QRT04_16130</name>
</gene>
<protein>
    <submittedName>
        <fullName evidence="4">Biotin transporter BioY</fullName>
    </submittedName>
</protein>
<evidence type="ECO:0000313" key="4">
    <source>
        <dbReference type="EMBL" id="MDM7856467.1"/>
    </source>
</evidence>
<feature type="transmembrane region" description="Helical" evidence="3">
    <location>
        <begin position="215"/>
        <end position="232"/>
    </location>
</feature>
<feature type="transmembrane region" description="Helical" evidence="3">
    <location>
        <begin position="169"/>
        <end position="195"/>
    </location>
</feature>
<organism evidence="4 5">
    <name type="scientific">Cellulomonas alba</name>
    <dbReference type="NCBI Taxonomy" id="3053467"/>
    <lineage>
        <taxon>Bacteria</taxon>
        <taxon>Bacillati</taxon>
        <taxon>Actinomycetota</taxon>
        <taxon>Actinomycetes</taxon>
        <taxon>Micrococcales</taxon>
        <taxon>Cellulomonadaceae</taxon>
        <taxon>Cellulomonas</taxon>
    </lineage>
</organism>
<feature type="transmembrane region" description="Helical" evidence="3">
    <location>
        <begin position="60"/>
        <end position="78"/>
    </location>
</feature>
<dbReference type="PANTHER" id="PTHR34295">
    <property type="entry name" value="BIOTIN TRANSPORTER BIOY"/>
    <property type="match status" value="1"/>
</dbReference>
<feature type="region of interest" description="Disordered" evidence="2">
    <location>
        <begin position="1"/>
        <end position="25"/>
    </location>
</feature>
<evidence type="ECO:0000256" key="3">
    <source>
        <dbReference type="SAM" id="Phobius"/>
    </source>
</evidence>
<feature type="transmembrane region" description="Helical" evidence="3">
    <location>
        <begin position="85"/>
        <end position="109"/>
    </location>
</feature>
<dbReference type="EMBL" id="JAUCGQ010000003">
    <property type="protein sequence ID" value="MDM7856467.1"/>
    <property type="molecule type" value="Genomic_DNA"/>
</dbReference>
<accession>A0ABT7SJV5</accession>
<keyword evidence="5" id="KW-1185">Reference proteome</keyword>
<name>A0ABT7SJV5_9CELL</name>
<feature type="transmembrane region" description="Helical" evidence="3">
    <location>
        <begin position="115"/>
        <end position="138"/>
    </location>
</feature>
<keyword evidence="3" id="KW-0812">Transmembrane</keyword>
<dbReference type="InterPro" id="IPR003784">
    <property type="entry name" value="BioY"/>
</dbReference>
<evidence type="ECO:0000256" key="2">
    <source>
        <dbReference type="SAM" id="MobiDB-lite"/>
    </source>
</evidence>
<dbReference type="RefSeq" id="WP_289456662.1">
    <property type="nucleotide sequence ID" value="NZ_JAUCGQ010000003.1"/>
</dbReference>
<evidence type="ECO:0000256" key="1">
    <source>
        <dbReference type="ARBA" id="ARBA00010692"/>
    </source>
</evidence>
<feature type="transmembrane region" description="Helical" evidence="3">
    <location>
        <begin position="35"/>
        <end position="54"/>
    </location>
</feature>
<keyword evidence="3" id="KW-1133">Transmembrane helix</keyword>
<evidence type="ECO:0000313" key="5">
    <source>
        <dbReference type="Proteomes" id="UP001529338"/>
    </source>
</evidence>
<proteinExistence type="inferred from homology"/>
<dbReference type="PANTHER" id="PTHR34295:SF1">
    <property type="entry name" value="BIOTIN TRANSPORTER BIOY"/>
    <property type="match status" value="1"/>
</dbReference>
<dbReference type="Gene3D" id="1.10.1760.20">
    <property type="match status" value="1"/>
</dbReference>
<reference evidence="4 5" key="1">
    <citation type="submission" date="2023-06" db="EMBL/GenBank/DDBJ databases">
        <title>Cellulomonas sp. MW4 Whole genome sequence.</title>
        <authorList>
            <person name="Park S."/>
        </authorList>
    </citation>
    <scope>NUCLEOTIDE SEQUENCE [LARGE SCALE GENOMIC DNA]</scope>
    <source>
        <strain evidence="4 5">MW4</strain>
    </source>
</reference>
<dbReference type="Proteomes" id="UP001529338">
    <property type="component" value="Unassembled WGS sequence"/>
</dbReference>
<sequence>MSGTTTDQHHDPATAPTPPATAPVPVVRRQATTDVALVATFAAFIAVCSIVPGVPGPAGVPFTLQTFAVVLAGLVLGARRGLAAVALYLVVGLAGVPVFADHSAGLAVLTGPTGGYLVGFLAAATVAGALAGPALHVATRTLGDGTGRAGRGALARLAARPWWRGGVRYVALLVAGLVASPVVLDVFGIAGLVWRAGLSFHAAFAANLPFVPGDVIKTALAALVALTVFRAFPDLARTRR</sequence>
<comment type="caution">
    <text evidence="4">The sequence shown here is derived from an EMBL/GenBank/DDBJ whole genome shotgun (WGS) entry which is preliminary data.</text>
</comment>
<comment type="similarity">
    <text evidence="1">Belongs to the BioY family.</text>
</comment>
<dbReference type="Pfam" id="PF02632">
    <property type="entry name" value="BioY"/>
    <property type="match status" value="1"/>
</dbReference>
<keyword evidence="3" id="KW-0472">Membrane</keyword>